<keyword evidence="3" id="KW-1185">Reference proteome</keyword>
<dbReference type="AlphaFoldDB" id="A0A3N4LCF1"/>
<proteinExistence type="predicted"/>
<reference evidence="2 3" key="1">
    <citation type="journal article" date="2018" name="Nat. Ecol. Evol.">
        <title>Pezizomycetes genomes reveal the molecular basis of ectomycorrhizal truffle lifestyle.</title>
        <authorList>
            <person name="Murat C."/>
            <person name="Payen T."/>
            <person name="Noel B."/>
            <person name="Kuo A."/>
            <person name="Morin E."/>
            <person name="Chen J."/>
            <person name="Kohler A."/>
            <person name="Krizsan K."/>
            <person name="Balestrini R."/>
            <person name="Da Silva C."/>
            <person name="Montanini B."/>
            <person name="Hainaut M."/>
            <person name="Levati E."/>
            <person name="Barry K.W."/>
            <person name="Belfiori B."/>
            <person name="Cichocki N."/>
            <person name="Clum A."/>
            <person name="Dockter R.B."/>
            <person name="Fauchery L."/>
            <person name="Guy J."/>
            <person name="Iotti M."/>
            <person name="Le Tacon F."/>
            <person name="Lindquist E.A."/>
            <person name="Lipzen A."/>
            <person name="Malagnac F."/>
            <person name="Mello A."/>
            <person name="Molinier V."/>
            <person name="Miyauchi S."/>
            <person name="Poulain J."/>
            <person name="Riccioni C."/>
            <person name="Rubini A."/>
            <person name="Sitrit Y."/>
            <person name="Splivallo R."/>
            <person name="Traeger S."/>
            <person name="Wang M."/>
            <person name="Zifcakova L."/>
            <person name="Wipf D."/>
            <person name="Zambonelli A."/>
            <person name="Paolocci F."/>
            <person name="Nowrousian M."/>
            <person name="Ottonello S."/>
            <person name="Baldrian P."/>
            <person name="Spatafora J.W."/>
            <person name="Henrissat B."/>
            <person name="Nagy L.G."/>
            <person name="Aury J.M."/>
            <person name="Wincker P."/>
            <person name="Grigoriev I.V."/>
            <person name="Bonfante P."/>
            <person name="Martin F.M."/>
        </authorList>
    </citation>
    <scope>NUCLEOTIDE SEQUENCE [LARGE SCALE GENOMIC DNA]</scope>
    <source>
        <strain evidence="2 3">ATCC MYA-4762</strain>
    </source>
</reference>
<protein>
    <submittedName>
        <fullName evidence="2">Uncharacterized protein</fullName>
    </submittedName>
</protein>
<organism evidence="2 3">
    <name type="scientific">Terfezia boudieri ATCC MYA-4762</name>
    <dbReference type="NCBI Taxonomy" id="1051890"/>
    <lineage>
        <taxon>Eukaryota</taxon>
        <taxon>Fungi</taxon>
        <taxon>Dikarya</taxon>
        <taxon>Ascomycota</taxon>
        <taxon>Pezizomycotina</taxon>
        <taxon>Pezizomycetes</taxon>
        <taxon>Pezizales</taxon>
        <taxon>Pezizaceae</taxon>
        <taxon>Terfezia</taxon>
    </lineage>
</organism>
<dbReference type="Proteomes" id="UP000267821">
    <property type="component" value="Unassembled WGS sequence"/>
</dbReference>
<feature type="transmembrane region" description="Helical" evidence="1">
    <location>
        <begin position="71"/>
        <end position="96"/>
    </location>
</feature>
<keyword evidence="1" id="KW-0812">Transmembrane</keyword>
<evidence type="ECO:0000256" key="1">
    <source>
        <dbReference type="SAM" id="Phobius"/>
    </source>
</evidence>
<accession>A0A3N4LCF1</accession>
<evidence type="ECO:0000313" key="3">
    <source>
        <dbReference type="Proteomes" id="UP000267821"/>
    </source>
</evidence>
<dbReference type="InParanoid" id="A0A3N4LCF1"/>
<sequence>MSVNSPNLWPNDRCLAGPAGPISYALRYTGCVYLSLLRCPALHGPPINHSHHVVVVVACFNECVRSNSFTFFFFLLFLFLSAGSIRLFTLCGAACLESRKPSQKGSKLLHMVPRLLSSSLIAPFSPQPLSPTSHLPPPIPISPHPHLLPSHLEPVAGCIKSKHPSCWGRTSPCQLAGFATVRGRLL</sequence>
<name>A0A3N4LCF1_9PEZI</name>
<keyword evidence="1" id="KW-1133">Transmembrane helix</keyword>
<evidence type="ECO:0000313" key="2">
    <source>
        <dbReference type="EMBL" id="RPB20550.1"/>
    </source>
</evidence>
<gene>
    <name evidence="2" type="ORF">L211DRAFT_517140</name>
</gene>
<keyword evidence="1" id="KW-0472">Membrane</keyword>
<dbReference type="EMBL" id="ML121570">
    <property type="protein sequence ID" value="RPB20550.1"/>
    <property type="molecule type" value="Genomic_DNA"/>
</dbReference>